<comment type="caution">
    <text evidence="8">The sequence shown here is derived from an EMBL/GenBank/DDBJ whole genome shotgun (WGS) entry which is preliminary data.</text>
</comment>
<feature type="domain" description="Solute-binding protein family 5" evidence="7">
    <location>
        <begin position="76"/>
        <end position="427"/>
    </location>
</feature>
<dbReference type="PIRSF" id="PIRSF002741">
    <property type="entry name" value="MppA"/>
    <property type="match status" value="1"/>
</dbReference>
<keyword evidence="5" id="KW-0175">Coiled coil</keyword>
<feature type="signal peptide" evidence="6">
    <location>
        <begin position="1"/>
        <end position="21"/>
    </location>
</feature>
<sequence length="510" mass="57979">MKRFGMMVVTMVLAAALTLTGCNSGGSGAVGNEKVLTIARGADMVSFDVHNHNNTSTEAIHVNMFNYLIKLDENQEPQPDLAESWEQKNDTTWEFKLKENVKFHNGDPFTAEDVKFSLERVAKDQSLLEHTSYKQIKEVKVIDDHTVEIITHNPDPVLLNRLSRLGSSMLPSKYIEEEGWDQFLKQPVGTGPYQFEEWIRDDRVVLKKYDDYFGEKPKWNQVVFRAIPEEATRVGELMTGGVDIVENTPPSDIERINGNEGTHVQEAPTQRVMMLVVRMSEGNVTADPKVREAIELAIDNQAITDNILQGAGTPTRTRVTPGTFGANPKLYDKYEYDPKKAKQLLKEAGFEKGLKLTLSATNGRYLKDKEIAEMIAAMLSEVGIQVKLDMLEWSKYNEKYQGKKFDELYMIGYGNSMFDGGYAFERLSPEVAKGETDYNNAEVEKLLEQAMENMDEKEREQQYQKVQELVAADRPHIYLHQVKGIYGVNDRINFNPRLDELIIADDIELK</sequence>
<dbReference type="InterPro" id="IPR039424">
    <property type="entry name" value="SBP_5"/>
</dbReference>
<keyword evidence="4 6" id="KW-0732">Signal</keyword>
<name>A0A2T4ZB21_9BACL</name>
<evidence type="ECO:0000313" key="8">
    <source>
        <dbReference type="EMBL" id="PTM59057.1"/>
    </source>
</evidence>
<dbReference type="CDD" id="cd08498">
    <property type="entry name" value="PBP2_NikA_DppA_OppA_like_2"/>
    <property type="match status" value="1"/>
</dbReference>
<gene>
    <name evidence="8" type="ORF">C8J48_1658</name>
</gene>
<dbReference type="GO" id="GO:1904680">
    <property type="term" value="F:peptide transmembrane transporter activity"/>
    <property type="evidence" value="ECO:0007669"/>
    <property type="project" value="TreeGrafter"/>
</dbReference>
<accession>A0A2T4ZB21</accession>
<dbReference type="EMBL" id="PZZP01000001">
    <property type="protein sequence ID" value="PTM59057.1"/>
    <property type="molecule type" value="Genomic_DNA"/>
</dbReference>
<evidence type="ECO:0000256" key="1">
    <source>
        <dbReference type="ARBA" id="ARBA00004193"/>
    </source>
</evidence>
<comment type="subcellular location">
    <subcellularLocation>
        <location evidence="1">Cell membrane</location>
        <topology evidence="1">Lipid-anchor</topology>
    </subcellularLocation>
</comment>
<dbReference type="Pfam" id="PF00496">
    <property type="entry name" value="SBP_bac_5"/>
    <property type="match status" value="1"/>
</dbReference>
<evidence type="ECO:0000256" key="4">
    <source>
        <dbReference type="ARBA" id="ARBA00022729"/>
    </source>
</evidence>
<dbReference type="GO" id="GO:0042597">
    <property type="term" value="C:periplasmic space"/>
    <property type="evidence" value="ECO:0007669"/>
    <property type="project" value="UniProtKB-ARBA"/>
</dbReference>
<dbReference type="InterPro" id="IPR000914">
    <property type="entry name" value="SBP_5_dom"/>
</dbReference>
<dbReference type="AlphaFoldDB" id="A0A2T4ZB21"/>
<dbReference type="Gene3D" id="3.90.76.10">
    <property type="entry name" value="Dipeptide-binding Protein, Domain 1"/>
    <property type="match status" value="1"/>
</dbReference>
<proteinExistence type="inferred from homology"/>
<dbReference type="GO" id="GO:0015833">
    <property type="term" value="P:peptide transport"/>
    <property type="evidence" value="ECO:0007669"/>
    <property type="project" value="TreeGrafter"/>
</dbReference>
<organism evidence="8 9">
    <name type="scientific">Desmospora activa DSM 45169</name>
    <dbReference type="NCBI Taxonomy" id="1121389"/>
    <lineage>
        <taxon>Bacteria</taxon>
        <taxon>Bacillati</taxon>
        <taxon>Bacillota</taxon>
        <taxon>Bacilli</taxon>
        <taxon>Bacillales</taxon>
        <taxon>Thermoactinomycetaceae</taxon>
        <taxon>Desmospora</taxon>
    </lineage>
</organism>
<dbReference type="Gene3D" id="3.10.105.10">
    <property type="entry name" value="Dipeptide-binding Protein, Domain 3"/>
    <property type="match status" value="1"/>
</dbReference>
<evidence type="ECO:0000256" key="5">
    <source>
        <dbReference type="SAM" id="Coils"/>
    </source>
</evidence>
<feature type="chain" id="PRO_5038466959" evidence="6">
    <location>
        <begin position="22"/>
        <end position="510"/>
    </location>
</feature>
<dbReference type="OrthoDB" id="9796817at2"/>
<evidence type="ECO:0000259" key="7">
    <source>
        <dbReference type="Pfam" id="PF00496"/>
    </source>
</evidence>
<evidence type="ECO:0000313" key="9">
    <source>
        <dbReference type="Proteomes" id="UP000241639"/>
    </source>
</evidence>
<dbReference type="Gene3D" id="3.40.190.10">
    <property type="entry name" value="Periplasmic binding protein-like II"/>
    <property type="match status" value="1"/>
</dbReference>
<comment type="similarity">
    <text evidence="2">Belongs to the bacterial solute-binding protein 5 family.</text>
</comment>
<keyword evidence="3" id="KW-0813">Transport</keyword>
<dbReference type="PANTHER" id="PTHR30290:SF9">
    <property type="entry name" value="OLIGOPEPTIDE-BINDING PROTEIN APPA"/>
    <property type="match status" value="1"/>
</dbReference>
<reference evidence="8 9" key="1">
    <citation type="submission" date="2018-04" db="EMBL/GenBank/DDBJ databases">
        <title>Genomic Encyclopedia of Archaeal and Bacterial Type Strains, Phase II (KMG-II): from individual species to whole genera.</title>
        <authorList>
            <person name="Goeker M."/>
        </authorList>
    </citation>
    <scope>NUCLEOTIDE SEQUENCE [LARGE SCALE GENOMIC DNA]</scope>
    <source>
        <strain evidence="8 9">DSM 45169</strain>
    </source>
</reference>
<dbReference type="InterPro" id="IPR030678">
    <property type="entry name" value="Peptide/Ni-bd"/>
</dbReference>
<evidence type="ECO:0000256" key="6">
    <source>
        <dbReference type="SAM" id="SignalP"/>
    </source>
</evidence>
<dbReference type="PANTHER" id="PTHR30290">
    <property type="entry name" value="PERIPLASMIC BINDING COMPONENT OF ABC TRANSPORTER"/>
    <property type="match status" value="1"/>
</dbReference>
<dbReference type="PROSITE" id="PS01040">
    <property type="entry name" value="SBP_BACTERIAL_5"/>
    <property type="match status" value="1"/>
</dbReference>
<protein>
    <submittedName>
        <fullName evidence="8">Peptide/nickel transport system substrate-binding protein</fullName>
    </submittedName>
</protein>
<feature type="coiled-coil region" evidence="5">
    <location>
        <begin position="440"/>
        <end position="467"/>
    </location>
</feature>
<evidence type="ECO:0000256" key="3">
    <source>
        <dbReference type="ARBA" id="ARBA00022448"/>
    </source>
</evidence>
<dbReference type="Proteomes" id="UP000241639">
    <property type="component" value="Unassembled WGS sequence"/>
</dbReference>
<dbReference type="RefSeq" id="WP_107725782.1">
    <property type="nucleotide sequence ID" value="NZ_PZZP01000001.1"/>
</dbReference>
<dbReference type="SUPFAM" id="SSF53850">
    <property type="entry name" value="Periplasmic binding protein-like II"/>
    <property type="match status" value="1"/>
</dbReference>
<dbReference type="GO" id="GO:0043190">
    <property type="term" value="C:ATP-binding cassette (ABC) transporter complex"/>
    <property type="evidence" value="ECO:0007669"/>
    <property type="project" value="InterPro"/>
</dbReference>
<evidence type="ECO:0000256" key="2">
    <source>
        <dbReference type="ARBA" id="ARBA00005695"/>
    </source>
</evidence>
<keyword evidence="9" id="KW-1185">Reference proteome</keyword>
<dbReference type="InterPro" id="IPR023765">
    <property type="entry name" value="SBP_5_CS"/>
</dbReference>
<dbReference type="PROSITE" id="PS51257">
    <property type="entry name" value="PROKAR_LIPOPROTEIN"/>
    <property type="match status" value="1"/>
</dbReference>